<protein>
    <submittedName>
        <fullName evidence="8">Integrase family protein</fullName>
    </submittedName>
</protein>
<keyword evidence="2" id="KW-0229">DNA integration</keyword>
<dbReference type="InterPro" id="IPR002104">
    <property type="entry name" value="Integrase_catalytic"/>
</dbReference>
<dbReference type="PROSITE" id="PS51898">
    <property type="entry name" value="TYR_RECOMBINASE"/>
    <property type="match status" value="1"/>
</dbReference>
<evidence type="ECO:0000259" key="6">
    <source>
        <dbReference type="PROSITE" id="PS51898"/>
    </source>
</evidence>
<name>F0SKV0_RUBBR</name>
<evidence type="ECO:0000313" key="8">
    <source>
        <dbReference type="EMBL" id="ADY58770.1"/>
    </source>
</evidence>
<dbReference type="AlphaFoldDB" id="F0SKV0"/>
<evidence type="ECO:0000256" key="3">
    <source>
        <dbReference type="ARBA" id="ARBA00023125"/>
    </source>
</evidence>
<feature type="domain" description="Tyr recombinase" evidence="6">
    <location>
        <begin position="122"/>
        <end position="299"/>
    </location>
</feature>
<dbReference type="InterPro" id="IPR050090">
    <property type="entry name" value="Tyrosine_recombinase_XerCD"/>
</dbReference>
<dbReference type="Gene3D" id="1.10.150.130">
    <property type="match status" value="1"/>
</dbReference>
<accession>F0SKV0</accession>
<dbReference type="PANTHER" id="PTHR30349">
    <property type="entry name" value="PHAGE INTEGRASE-RELATED"/>
    <property type="match status" value="1"/>
</dbReference>
<dbReference type="InterPro" id="IPR013762">
    <property type="entry name" value="Integrase-like_cat_sf"/>
</dbReference>
<evidence type="ECO:0000313" key="9">
    <source>
        <dbReference type="Proteomes" id="UP000006860"/>
    </source>
</evidence>
<evidence type="ECO:0000256" key="2">
    <source>
        <dbReference type="ARBA" id="ARBA00022908"/>
    </source>
</evidence>
<dbReference type="Pfam" id="PF00589">
    <property type="entry name" value="Phage_integrase"/>
    <property type="match status" value="1"/>
</dbReference>
<dbReference type="HOGENOM" id="CLU_045821_0_0_0"/>
<dbReference type="EMBL" id="CP002546">
    <property type="protein sequence ID" value="ADY58770.1"/>
    <property type="molecule type" value="Genomic_DNA"/>
</dbReference>
<comment type="similarity">
    <text evidence="1">Belongs to the 'phage' integrase family.</text>
</comment>
<feature type="domain" description="Core-binding (CB)" evidence="7">
    <location>
        <begin position="16"/>
        <end position="101"/>
    </location>
</feature>
<gene>
    <name evidence="8" type="ordered locus">Plabr_1154</name>
</gene>
<keyword evidence="3 5" id="KW-0238">DNA-binding</keyword>
<dbReference type="InterPro" id="IPR010998">
    <property type="entry name" value="Integrase_recombinase_N"/>
</dbReference>
<evidence type="ECO:0000256" key="4">
    <source>
        <dbReference type="ARBA" id="ARBA00023172"/>
    </source>
</evidence>
<organism evidence="8 9">
    <name type="scientific">Rubinisphaera brasiliensis (strain ATCC 49424 / DSM 5305 / JCM 21570 / IAM 15109 / NBRC 103401 / IFAM 1448)</name>
    <name type="common">Planctomyces brasiliensis</name>
    <dbReference type="NCBI Taxonomy" id="756272"/>
    <lineage>
        <taxon>Bacteria</taxon>
        <taxon>Pseudomonadati</taxon>
        <taxon>Planctomycetota</taxon>
        <taxon>Planctomycetia</taxon>
        <taxon>Planctomycetales</taxon>
        <taxon>Planctomycetaceae</taxon>
        <taxon>Rubinisphaera</taxon>
    </lineage>
</organism>
<dbReference type="GO" id="GO:0015074">
    <property type="term" value="P:DNA integration"/>
    <property type="evidence" value="ECO:0007669"/>
    <property type="project" value="UniProtKB-KW"/>
</dbReference>
<keyword evidence="4" id="KW-0233">DNA recombination</keyword>
<dbReference type="Gene3D" id="1.10.443.10">
    <property type="entry name" value="Intergrase catalytic core"/>
    <property type="match status" value="1"/>
</dbReference>
<dbReference type="KEGG" id="pbs:Plabr_1154"/>
<dbReference type="PANTHER" id="PTHR30349:SF41">
    <property type="entry name" value="INTEGRASE_RECOMBINASE PROTEIN MJ0367-RELATED"/>
    <property type="match status" value="1"/>
</dbReference>
<dbReference type="eggNOG" id="COG4974">
    <property type="taxonomic scope" value="Bacteria"/>
</dbReference>
<dbReference type="GO" id="GO:0003677">
    <property type="term" value="F:DNA binding"/>
    <property type="evidence" value="ECO:0007669"/>
    <property type="project" value="UniProtKB-UniRule"/>
</dbReference>
<evidence type="ECO:0000256" key="5">
    <source>
        <dbReference type="PROSITE-ProRule" id="PRU01248"/>
    </source>
</evidence>
<dbReference type="RefSeq" id="WP_013627503.1">
    <property type="nucleotide sequence ID" value="NC_015174.1"/>
</dbReference>
<dbReference type="Proteomes" id="UP000006860">
    <property type="component" value="Chromosome"/>
</dbReference>
<reference evidence="9" key="1">
    <citation type="submission" date="2011-02" db="EMBL/GenBank/DDBJ databases">
        <title>The complete genome of Planctomyces brasiliensis DSM 5305.</title>
        <authorList>
            <person name="Lucas S."/>
            <person name="Copeland A."/>
            <person name="Lapidus A."/>
            <person name="Bruce D."/>
            <person name="Goodwin L."/>
            <person name="Pitluck S."/>
            <person name="Kyrpides N."/>
            <person name="Mavromatis K."/>
            <person name="Pagani I."/>
            <person name="Ivanova N."/>
            <person name="Ovchinnikova G."/>
            <person name="Lu M."/>
            <person name="Detter J.C."/>
            <person name="Han C."/>
            <person name="Land M."/>
            <person name="Hauser L."/>
            <person name="Markowitz V."/>
            <person name="Cheng J.-F."/>
            <person name="Hugenholtz P."/>
            <person name="Woyke T."/>
            <person name="Wu D."/>
            <person name="Tindall B."/>
            <person name="Pomrenke H.G."/>
            <person name="Brambilla E."/>
            <person name="Klenk H.-P."/>
            <person name="Eisen J.A."/>
        </authorList>
    </citation>
    <scope>NUCLEOTIDE SEQUENCE [LARGE SCALE GENOMIC DNA]</scope>
    <source>
        <strain evidence="9">ATCC 49424 / DSM 5305 / JCM 21570 / NBRC 103401 / IFAM 1448</strain>
    </source>
</reference>
<dbReference type="SUPFAM" id="SSF56349">
    <property type="entry name" value="DNA breaking-rejoining enzymes"/>
    <property type="match status" value="1"/>
</dbReference>
<dbReference type="STRING" id="756272.Plabr_1154"/>
<dbReference type="PROSITE" id="PS51900">
    <property type="entry name" value="CB"/>
    <property type="match status" value="1"/>
</dbReference>
<dbReference type="Pfam" id="PF02899">
    <property type="entry name" value="Phage_int_SAM_1"/>
    <property type="match status" value="1"/>
</dbReference>
<evidence type="ECO:0000259" key="7">
    <source>
        <dbReference type="PROSITE" id="PS51900"/>
    </source>
</evidence>
<dbReference type="GO" id="GO:0006310">
    <property type="term" value="P:DNA recombination"/>
    <property type="evidence" value="ECO:0007669"/>
    <property type="project" value="UniProtKB-KW"/>
</dbReference>
<sequence length="303" mass="34002">MKYSGENVFEGIRVGRAETGLLNAFLDAHDFADGSRRGFVLDLRKFAGWFAEANGERFEVGRVTTRDITDFKTFLRKDKGQAVATINRSLVTLRRFFGWLAERGTVSLNPAKPVKELKRQQLAPKGLDRTEVRKLLREIELRNDLRAGAIFSVMLYTGCRVSDLVTLELTDLMIGERKGSVTFRLGKGNKQRVVPLPLPARQSLRAYLDSRPPIPSDLVFVGERGPLTDKGVRALCDKYSAIIGVKLTPHLFRHTMAHQFLADNENDLVGLAQILGHENLNTTARYTRRTDAALSDAAEKINY</sequence>
<dbReference type="InterPro" id="IPR044068">
    <property type="entry name" value="CB"/>
</dbReference>
<dbReference type="InterPro" id="IPR004107">
    <property type="entry name" value="Integrase_SAM-like_N"/>
</dbReference>
<dbReference type="InterPro" id="IPR011010">
    <property type="entry name" value="DNA_brk_join_enz"/>
</dbReference>
<keyword evidence="9" id="KW-1185">Reference proteome</keyword>
<dbReference type="OrthoDB" id="258059at2"/>
<proteinExistence type="inferred from homology"/>
<evidence type="ECO:0000256" key="1">
    <source>
        <dbReference type="ARBA" id="ARBA00008857"/>
    </source>
</evidence>